<dbReference type="STRING" id="272562.CA_C1986"/>
<feature type="domain" description="DUF2786" evidence="1">
    <location>
        <begin position="4"/>
        <end position="42"/>
    </location>
</feature>
<reference evidence="3 4" key="1">
    <citation type="journal article" date="2001" name="J. Bacteriol.">
        <title>Genome sequence and comparative analysis of the solvent-producing bacterium Clostridium acetobutylicum.</title>
        <authorList>
            <person name="Nolling J."/>
            <person name="Breton G."/>
            <person name="Omelchenko M.V."/>
            <person name="Makarova K.S."/>
            <person name="Zeng Q."/>
            <person name="Gibson R."/>
            <person name="Lee H.M."/>
            <person name="Dubois J."/>
            <person name="Qiu D."/>
            <person name="Hitti J."/>
            <person name="Wolf Y.I."/>
            <person name="Tatusov R.L."/>
            <person name="Sabathe F."/>
            <person name="Doucette-Stamm L."/>
            <person name="Soucaille P."/>
            <person name="Daly M.J."/>
            <person name="Bennett G.N."/>
            <person name="Koonin E.V."/>
            <person name="Smith D.R."/>
        </authorList>
    </citation>
    <scope>NUCLEOTIDE SEQUENCE [LARGE SCALE GENOMIC DNA]</scope>
    <source>
        <strain evidence="4">ATCC 824 / DSM 792 / JCM 1419 / LMG 5710 / VKM B-1787</strain>
    </source>
</reference>
<evidence type="ECO:0000259" key="1">
    <source>
        <dbReference type="Pfam" id="PF10979"/>
    </source>
</evidence>
<protein>
    <submittedName>
        <fullName evidence="3">Uncharacterized protein</fullName>
    </submittedName>
</protein>
<accession>Q97HM4</accession>
<dbReference type="GeneID" id="44998475"/>
<dbReference type="eggNOG" id="COG1451">
    <property type="taxonomic scope" value="Bacteria"/>
</dbReference>
<evidence type="ECO:0000313" key="4">
    <source>
        <dbReference type="Proteomes" id="UP000000814"/>
    </source>
</evidence>
<dbReference type="KEGG" id="cac:CA_C1986"/>
<dbReference type="InterPro" id="IPR055592">
    <property type="entry name" value="DUF7168"/>
</dbReference>
<organism evidence="3 4">
    <name type="scientific">Clostridium acetobutylicum (strain ATCC 824 / DSM 792 / JCM 1419 / IAM 19013 / LMG 5710 / NBRC 13948 / NRRL B-527 / VKM B-1787 / 2291 / W)</name>
    <dbReference type="NCBI Taxonomy" id="272562"/>
    <lineage>
        <taxon>Bacteria</taxon>
        <taxon>Bacillati</taxon>
        <taxon>Bacillota</taxon>
        <taxon>Clostridia</taxon>
        <taxon>Eubacteriales</taxon>
        <taxon>Clostridiaceae</taxon>
        <taxon>Clostridium</taxon>
    </lineage>
</organism>
<gene>
    <name evidence="3" type="ordered locus">CA_C1986</name>
</gene>
<keyword evidence="4" id="KW-1185">Reference proteome</keyword>
<dbReference type="EMBL" id="AE001437">
    <property type="protein sequence ID" value="AAK79946.1"/>
    <property type="molecule type" value="Genomic_DNA"/>
</dbReference>
<feature type="domain" description="DUF7168" evidence="2">
    <location>
        <begin position="55"/>
        <end position="182"/>
    </location>
</feature>
<evidence type="ECO:0000313" key="3">
    <source>
        <dbReference type="EMBL" id="AAK79946.1"/>
    </source>
</evidence>
<name>Q97HM4_CLOAB</name>
<sequence length="230" mass="26757">MDTKIIEKIQKLLSLSESSNENEAKIAMLKVQELLLKYKLSMKEVKEHEIYNEEVKEKVSNISFTKARWKAYLAKIIADNFGCYHYYKRKRTNIIAFLGKEEDIVVCNIVLNYAIDSINSIVKRLKYKYSKQGYSTKGIENDYALGFIKGLLEKFEEQKRANTEWGLVLLKDKEVVEAHKKIKFNGRLKVSAKYNGHNDIYLRGHEAGKKFSITDKITEGANNYMHKLTK</sequence>
<dbReference type="HOGENOM" id="CLU_074062_1_0_9"/>
<proteinExistence type="predicted"/>
<dbReference type="OrthoDB" id="1808266at2"/>
<dbReference type="PIR" id="G97144">
    <property type="entry name" value="G97144"/>
</dbReference>
<dbReference type="Pfam" id="PF10979">
    <property type="entry name" value="DUF2786"/>
    <property type="match status" value="1"/>
</dbReference>
<dbReference type="Proteomes" id="UP000000814">
    <property type="component" value="Chromosome"/>
</dbReference>
<dbReference type="AlphaFoldDB" id="Q97HM4"/>
<dbReference type="InterPro" id="IPR024498">
    <property type="entry name" value="DUF2786"/>
</dbReference>
<dbReference type="RefSeq" id="WP_010965287.1">
    <property type="nucleotide sequence ID" value="NC_003030.1"/>
</dbReference>
<evidence type="ECO:0000259" key="2">
    <source>
        <dbReference type="Pfam" id="PF23771"/>
    </source>
</evidence>
<dbReference type="SMR" id="Q97HM4"/>
<dbReference type="PATRIC" id="fig|272562.8.peg.2193"/>
<dbReference type="Pfam" id="PF23771">
    <property type="entry name" value="DUF7168"/>
    <property type="match status" value="1"/>
</dbReference>